<feature type="signal peptide" evidence="3">
    <location>
        <begin position="1"/>
        <end position="27"/>
    </location>
</feature>
<dbReference type="VEuPathDB" id="FungiDB:I303_07389"/>
<keyword evidence="2" id="KW-0472">Membrane</keyword>
<feature type="chain" id="PRO_5008341927" description="Dystroglycan-type cadherin-like domain-containing protein" evidence="3">
    <location>
        <begin position="28"/>
        <end position="592"/>
    </location>
</feature>
<dbReference type="OrthoDB" id="2563047at2759"/>
<feature type="compositionally biased region" description="Basic and acidic residues" evidence="1">
    <location>
        <begin position="495"/>
        <end position="505"/>
    </location>
</feature>
<evidence type="ECO:0000256" key="2">
    <source>
        <dbReference type="SAM" id="Phobius"/>
    </source>
</evidence>
<reference evidence="5" key="3">
    <citation type="submission" date="2024-02" db="EMBL/GenBank/DDBJ databases">
        <title>Comparative genomics of Cryptococcus and Kwoniella reveals pathogenesis evolution and contrasting modes of karyotype evolution via chromosome fusion or intercentromeric recombination.</title>
        <authorList>
            <person name="Coelho M.A."/>
            <person name="David-Palma M."/>
            <person name="Shea T."/>
            <person name="Bowers K."/>
            <person name="McGinley-Smith S."/>
            <person name="Mohammad A.W."/>
            <person name="Gnirke A."/>
            <person name="Yurkov A.M."/>
            <person name="Nowrousian M."/>
            <person name="Sun S."/>
            <person name="Cuomo C.A."/>
            <person name="Heitman J."/>
        </authorList>
    </citation>
    <scope>NUCLEOTIDE SEQUENCE</scope>
    <source>
        <strain evidence="5">CBS 10117</strain>
    </source>
</reference>
<feature type="compositionally biased region" description="Polar residues" evidence="1">
    <location>
        <begin position="506"/>
        <end position="515"/>
    </location>
</feature>
<dbReference type="RefSeq" id="XP_018260469.1">
    <property type="nucleotide sequence ID" value="XM_018410659.1"/>
</dbReference>
<evidence type="ECO:0000313" key="6">
    <source>
        <dbReference type="Proteomes" id="UP000078595"/>
    </source>
</evidence>
<name>A0A1A5ZXU5_9TREE</name>
<keyword evidence="2" id="KW-1133">Transmembrane helix</keyword>
<evidence type="ECO:0000256" key="3">
    <source>
        <dbReference type="SAM" id="SignalP"/>
    </source>
</evidence>
<evidence type="ECO:0000313" key="5">
    <source>
        <dbReference type="EMBL" id="WWC65663.1"/>
    </source>
</evidence>
<accession>A0A1A5ZXU5</accession>
<sequence>MPAASWSRLSHLLLLCLSLVVLPLTHAAREPYNISVSDQSPTITYSPSRSGPSSQTWNATYTDSPWSEWMNQTIGEGTSSHFTTHVGANASLGWWGTAVYLWADASENDAQVTIDGSQTAKKIPDGWMLDGLPEAWHRVRLSVTGTGGVNLKGITFTTGLGGKGATTTNSTVQAILSQSQIDALFHASTGEWNPATQVGGAGNQVMQTYNRLDTHQTGAQLIFQPPQNTSFVLIYGSANFDHGQYQVSLTSSSLPNEAISGDAADTTTATTTIGGVPSTQQFRGVSPWITVDQVLYYANLDTTAQYTLTVLNQGGNNPYWDVSKVVFIQAQGGDGSDDGSSSNTAAIAGGAAGGAVALILIGILAWFFLVRKKKQSRKRNQTANLYEDKPFEVDPYHVDGERNATDAYANAASGSHTPYDQTPPHGMRDSTVTPLLLGSAHSPDPSWHSHSQSSPNPNRLSASMSEGYGYYPSTSSSSRHNSMQPSQEGGMVLHNPDDSPGRPRSDSNGNTSTGGKSRYINDRQGQGERRRSNIVYERDAGSVPIPASQQPPQEVIIPPSYDPSWAMSRNEDSADGDGGSTHEEPRSPPIRQ</sequence>
<dbReference type="EMBL" id="CP144540">
    <property type="protein sequence ID" value="WWC65663.1"/>
    <property type="molecule type" value="Genomic_DNA"/>
</dbReference>
<dbReference type="GeneID" id="28971088"/>
<keyword evidence="2" id="KW-0812">Transmembrane</keyword>
<feature type="region of interest" description="Disordered" evidence="1">
    <location>
        <begin position="410"/>
        <end position="592"/>
    </location>
</feature>
<protein>
    <recommendedName>
        <fullName evidence="7">Dystroglycan-type cadherin-like domain-containing protein</fullName>
    </recommendedName>
</protein>
<proteinExistence type="predicted"/>
<reference evidence="4" key="1">
    <citation type="submission" date="2013-07" db="EMBL/GenBank/DDBJ databases">
        <title>The Genome Sequence of Cryptococcus dejecticola CBS10117.</title>
        <authorList>
            <consortium name="The Broad Institute Genome Sequencing Platform"/>
            <person name="Cuomo C."/>
            <person name="Litvintseva A."/>
            <person name="Chen Y."/>
            <person name="Heitman J."/>
            <person name="Sun S."/>
            <person name="Springer D."/>
            <person name="Dromer F."/>
            <person name="Young S.K."/>
            <person name="Zeng Q."/>
            <person name="Gargeya S."/>
            <person name="Fitzgerald M."/>
            <person name="Abouelleil A."/>
            <person name="Alvarado L."/>
            <person name="Berlin A.M."/>
            <person name="Chapman S.B."/>
            <person name="Dewar J."/>
            <person name="Goldberg J."/>
            <person name="Griggs A."/>
            <person name="Gujja S."/>
            <person name="Hansen M."/>
            <person name="Howarth C."/>
            <person name="Imamovic A."/>
            <person name="Larimer J."/>
            <person name="McCowan C."/>
            <person name="Murphy C."/>
            <person name="Pearson M."/>
            <person name="Priest M."/>
            <person name="Roberts A."/>
            <person name="Saif S."/>
            <person name="Shea T."/>
            <person name="Sykes S."/>
            <person name="Wortman J."/>
            <person name="Nusbaum C."/>
            <person name="Birren B."/>
        </authorList>
    </citation>
    <scope>NUCLEOTIDE SEQUENCE [LARGE SCALE GENOMIC DNA]</scope>
    <source>
        <strain evidence="4">CBS 10117</strain>
    </source>
</reference>
<evidence type="ECO:0000256" key="1">
    <source>
        <dbReference type="SAM" id="MobiDB-lite"/>
    </source>
</evidence>
<organism evidence="4">
    <name type="scientific">Kwoniella dejecticola CBS 10117</name>
    <dbReference type="NCBI Taxonomy" id="1296121"/>
    <lineage>
        <taxon>Eukaryota</taxon>
        <taxon>Fungi</taxon>
        <taxon>Dikarya</taxon>
        <taxon>Basidiomycota</taxon>
        <taxon>Agaricomycotina</taxon>
        <taxon>Tremellomycetes</taxon>
        <taxon>Tremellales</taxon>
        <taxon>Cryptococcaceae</taxon>
        <taxon>Kwoniella</taxon>
    </lineage>
</organism>
<dbReference type="KEGG" id="kdj:28971088"/>
<feature type="compositionally biased region" description="Polar residues" evidence="1">
    <location>
        <begin position="448"/>
        <end position="464"/>
    </location>
</feature>
<dbReference type="EMBL" id="KI894035">
    <property type="protein sequence ID" value="OBR82627.1"/>
    <property type="molecule type" value="Genomic_DNA"/>
</dbReference>
<feature type="compositionally biased region" description="Low complexity" evidence="1">
    <location>
        <begin position="465"/>
        <end position="478"/>
    </location>
</feature>
<gene>
    <name evidence="4" type="ORF">I303_07389</name>
    <name evidence="5" type="ORF">I303_108284</name>
</gene>
<feature type="transmembrane region" description="Helical" evidence="2">
    <location>
        <begin position="346"/>
        <end position="369"/>
    </location>
</feature>
<keyword evidence="6" id="KW-1185">Reference proteome</keyword>
<reference evidence="5" key="2">
    <citation type="submission" date="2013-07" db="EMBL/GenBank/DDBJ databases">
        <authorList>
            <consortium name="The Broad Institute Genome Sequencing Platform"/>
            <person name="Cuomo C."/>
            <person name="Litvintseva A."/>
            <person name="Chen Y."/>
            <person name="Heitman J."/>
            <person name="Sun S."/>
            <person name="Springer D."/>
            <person name="Dromer F."/>
            <person name="Young S.K."/>
            <person name="Zeng Q."/>
            <person name="Gargeya S."/>
            <person name="Fitzgerald M."/>
            <person name="Abouelleil A."/>
            <person name="Alvarado L."/>
            <person name="Berlin A.M."/>
            <person name="Chapman S.B."/>
            <person name="Dewar J."/>
            <person name="Goldberg J."/>
            <person name="Griggs A."/>
            <person name="Gujja S."/>
            <person name="Hansen M."/>
            <person name="Howarth C."/>
            <person name="Imamovic A."/>
            <person name="Larimer J."/>
            <person name="McCowan C."/>
            <person name="Murphy C."/>
            <person name="Pearson M."/>
            <person name="Priest M."/>
            <person name="Roberts A."/>
            <person name="Saif S."/>
            <person name="Shea T."/>
            <person name="Sykes S."/>
            <person name="Wortman J."/>
            <person name="Nusbaum C."/>
            <person name="Birren B."/>
        </authorList>
    </citation>
    <scope>NUCLEOTIDE SEQUENCE</scope>
    <source>
        <strain evidence="5">CBS 10117</strain>
    </source>
</reference>
<dbReference type="AlphaFoldDB" id="A0A1A5ZXU5"/>
<dbReference type="STRING" id="1296121.A0A1A5ZXU5"/>
<feature type="compositionally biased region" description="Basic and acidic residues" evidence="1">
    <location>
        <begin position="519"/>
        <end position="540"/>
    </location>
</feature>
<evidence type="ECO:0000313" key="4">
    <source>
        <dbReference type="EMBL" id="OBR82627.1"/>
    </source>
</evidence>
<keyword evidence="3" id="KW-0732">Signal</keyword>
<evidence type="ECO:0008006" key="7">
    <source>
        <dbReference type="Google" id="ProtNLM"/>
    </source>
</evidence>
<dbReference type="Proteomes" id="UP000078595">
    <property type="component" value="Chromosome 11"/>
</dbReference>